<reference evidence="1 2" key="1">
    <citation type="journal article" date="2023" name="G3 (Bethesda)">
        <title>A chromosome-level genome assembly of Zasmidium syzygii isolated from banana leaves.</title>
        <authorList>
            <person name="van Westerhoven A.C."/>
            <person name="Mehrabi R."/>
            <person name="Talebi R."/>
            <person name="Steentjes M.B.F."/>
            <person name="Corcolon B."/>
            <person name="Chong P.A."/>
            <person name="Kema G.H.J."/>
            <person name="Seidl M.F."/>
        </authorList>
    </citation>
    <scope>NUCLEOTIDE SEQUENCE [LARGE SCALE GENOMIC DNA]</scope>
    <source>
        <strain evidence="1 2">P124</strain>
    </source>
</reference>
<keyword evidence="2" id="KW-1185">Reference proteome</keyword>
<dbReference type="EMBL" id="JAXOVC010000008">
    <property type="protein sequence ID" value="KAK4498017.1"/>
    <property type="molecule type" value="Genomic_DNA"/>
</dbReference>
<protein>
    <submittedName>
        <fullName evidence="1">Uncharacterized protein</fullName>
    </submittedName>
</protein>
<dbReference type="InterPro" id="IPR024079">
    <property type="entry name" value="MetalloPept_cat_dom_sf"/>
</dbReference>
<name>A0ABR0E9A2_ZASCE</name>
<organism evidence="1 2">
    <name type="scientific">Zasmidium cellare</name>
    <name type="common">Wine cellar mold</name>
    <name type="synonym">Racodium cellare</name>
    <dbReference type="NCBI Taxonomy" id="395010"/>
    <lineage>
        <taxon>Eukaryota</taxon>
        <taxon>Fungi</taxon>
        <taxon>Dikarya</taxon>
        <taxon>Ascomycota</taxon>
        <taxon>Pezizomycotina</taxon>
        <taxon>Dothideomycetes</taxon>
        <taxon>Dothideomycetidae</taxon>
        <taxon>Mycosphaerellales</taxon>
        <taxon>Mycosphaerellaceae</taxon>
        <taxon>Zasmidium</taxon>
    </lineage>
</organism>
<dbReference type="Gene3D" id="3.40.390.10">
    <property type="entry name" value="Collagenase (Catalytic Domain)"/>
    <property type="match status" value="1"/>
</dbReference>
<evidence type="ECO:0000313" key="1">
    <source>
        <dbReference type="EMBL" id="KAK4498017.1"/>
    </source>
</evidence>
<proteinExistence type="predicted"/>
<comment type="caution">
    <text evidence="1">The sequence shown here is derived from an EMBL/GenBank/DDBJ whole genome shotgun (WGS) entry which is preliminary data.</text>
</comment>
<accession>A0ABR0E9A2</accession>
<dbReference type="SUPFAM" id="SSF55486">
    <property type="entry name" value="Metalloproteases ('zincins'), catalytic domain"/>
    <property type="match status" value="1"/>
</dbReference>
<evidence type="ECO:0000313" key="2">
    <source>
        <dbReference type="Proteomes" id="UP001305779"/>
    </source>
</evidence>
<dbReference type="Proteomes" id="UP001305779">
    <property type="component" value="Unassembled WGS sequence"/>
</dbReference>
<sequence>MFGIKISSKGGPEPESQTDFKYVEGIFNEMKFGMDNDATTGSRNPGLYCNTDGWKFYENNAADPWRPAEKISDRKRKQIFPRGAWGFNYNLVMFPDSTSETHGMCKDGVHAETVAPSSFITWCNYGFAVLALSLQPNAVKQWDYLSDPSRETMSLTWVHEFAHFYGSYSETNGLPDKPAVDENGNAIFGEGGVPVKTYGAPYVINLAKKSPRDATHTADAYAWFAVAM</sequence>
<gene>
    <name evidence="1" type="ORF">PRZ48_010673</name>
</gene>